<comment type="caution">
    <text evidence="2">The sequence shown here is derived from an EMBL/GenBank/DDBJ whole genome shotgun (WGS) entry which is preliminary data.</text>
</comment>
<dbReference type="RefSeq" id="WP_079437840.1">
    <property type="nucleotide sequence ID" value="NZ_MZGT01000003.1"/>
</dbReference>
<evidence type="ECO:0000313" key="3">
    <source>
        <dbReference type="Proteomes" id="UP000191056"/>
    </source>
</evidence>
<accession>A0A1V4J1J3</accession>
<dbReference type="AlphaFoldDB" id="A0A1V4J1J3"/>
<dbReference type="SUPFAM" id="SSF55856">
    <property type="entry name" value="Cytochrome b5-like heme/steroid binding domain"/>
    <property type="match status" value="1"/>
</dbReference>
<dbReference type="EMBL" id="MZGT01000003">
    <property type="protein sequence ID" value="OPJ65894.1"/>
    <property type="molecule type" value="Genomic_DNA"/>
</dbReference>
<dbReference type="OrthoDB" id="9785263at2"/>
<dbReference type="Proteomes" id="UP000191056">
    <property type="component" value="Unassembled WGS sequence"/>
</dbReference>
<reference evidence="2 3" key="1">
    <citation type="submission" date="2017-03" db="EMBL/GenBank/DDBJ databases">
        <title>Genome sequence of Clostridium chromiireducens DSM 23318.</title>
        <authorList>
            <person name="Poehlein A."/>
            <person name="Daniel R."/>
        </authorList>
    </citation>
    <scope>NUCLEOTIDE SEQUENCE [LARGE SCALE GENOMIC DNA]</scope>
    <source>
        <strain evidence="2 3">DSM 23318</strain>
    </source>
</reference>
<dbReference type="Pfam" id="PF00173">
    <property type="entry name" value="Cyt-b5"/>
    <property type="match status" value="1"/>
</dbReference>
<dbReference type="SMART" id="SM01117">
    <property type="entry name" value="Cyt-b5"/>
    <property type="match status" value="1"/>
</dbReference>
<keyword evidence="3" id="KW-1185">Reference proteome</keyword>
<proteinExistence type="predicted"/>
<gene>
    <name evidence="2" type="ORF">CLCHR_02500</name>
</gene>
<evidence type="ECO:0000259" key="1">
    <source>
        <dbReference type="SMART" id="SM01117"/>
    </source>
</evidence>
<feature type="domain" description="Cytochrome b5 heme-binding" evidence="1">
    <location>
        <begin position="25"/>
        <end position="96"/>
    </location>
</feature>
<dbReference type="InterPro" id="IPR036400">
    <property type="entry name" value="Cyt_B5-like_heme/steroid_sf"/>
</dbReference>
<protein>
    <submittedName>
        <fullName evidence="2">Cytochrome b5-like heme/steroid binding domain protein</fullName>
    </submittedName>
</protein>
<sequence>MSIYFDLKTIEDLIRENYSRQQKQFTLEELAQYDGSNGKPIYVAVDGIVYDLSKVESWSGGKHFDLTAGKDLTTEFYSHHGVITELSGIPKIGILTESKNINTASKARVALVDTYDFSPDDWIGYITPLVDDALEEANGGVSLEHLFQKYIMVGILVGQGRTFDQATSEISDWEKTGISKLLDKSKMTRDY</sequence>
<dbReference type="STRING" id="225345.CLCHR_02500"/>
<name>A0A1V4J1J3_9CLOT</name>
<organism evidence="2 3">
    <name type="scientific">Clostridium chromiireducens</name>
    <dbReference type="NCBI Taxonomy" id="225345"/>
    <lineage>
        <taxon>Bacteria</taxon>
        <taxon>Bacillati</taxon>
        <taxon>Bacillota</taxon>
        <taxon>Clostridia</taxon>
        <taxon>Eubacteriales</taxon>
        <taxon>Clostridiaceae</taxon>
        <taxon>Clostridium</taxon>
    </lineage>
</organism>
<dbReference type="InterPro" id="IPR001199">
    <property type="entry name" value="Cyt_B5-like_heme/steroid-bd"/>
</dbReference>
<dbReference type="Gene3D" id="3.10.120.10">
    <property type="entry name" value="Cytochrome b5-like heme/steroid binding domain"/>
    <property type="match status" value="1"/>
</dbReference>
<evidence type="ECO:0000313" key="2">
    <source>
        <dbReference type="EMBL" id="OPJ65894.1"/>
    </source>
</evidence>